<gene>
    <name evidence="2" type="ORF">Tci_227651</name>
</gene>
<dbReference type="PANTHER" id="PTHR33240">
    <property type="entry name" value="OS08G0508500 PROTEIN"/>
    <property type="match status" value="1"/>
</dbReference>
<protein>
    <submittedName>
        <fullName evidence="2">Reverse transcriptase domain-containing protein</fullName>
    </submittedName>
</protein>
<feature type="region of interest" description="Disordered" evidence="1">
    <location>
        <begin position="227"/>
        <end position="259"/>
    </location>
</feature>
<dbReference type="EMBL" id="BKCJ010063445">
    <property type="protein sequence ID" value="GEW55675.1"/>
    <property type="molecule type" value="Genomic_DNA"/>
</dbReference>
<dbReference type="Gene3D" id="3.30.70.270">
    <property type="match status" value="1"/>
</dbReference>
<proteinExistence type="predicted"/>
<sequence>MVPDMHHTTGVVFFPKAKPDTVAGEPGQWSPRVSVSNQPLTLTSEFGYGVNPEARLSRFVSVYRNPTPTSTGGTLRAVKSNQSRNLLQQIDAIRGTLFLNYLEFRMIGSTPDPTTPDQSPSLYHVSSLETLNKQHNEKSGTLVTPIRLTFEEEADSNKGKYNEKGATKGVDDNLKKSYKEVLESPFTRRIIEFSAPSHRMPTNLRVLDGSTDPDDHISRFVGDANQGEWEMPGEQSERGQGTPYKGFRSPRAMQGVGPPRADDYNTYRSDHYQPPKEILFTELQLQLSPPPSLVETPKRENLDRYCDYHGEKGHYTNDCFQLKKQLEIALKSKKLNHLFKDVRQRGGNRGKQVGNSSNNDKIINMVYEMGDAHKHKFQKRREKDWMNAPITFPSIPSDDVSDEPLIIEAEVEGYLVRRVFVDQGAAVQVMFEHCLRNLCPTIQARLTRTHTELVSFSGEQLLPIGKIELEVMFGSEGLSRRTMMKFTVVQASSPYNIILGRTGIRELRAILSTTHAMMKFLTSRWIATLRLVDSAFQTQLGRNLEAYVDDMITKSRTDRDIIMDVAETFNNLRKVNMKLNLRKCSFGVNEGKFLRYMVTSEGIRANPKKKKVVADMQSPKTLKEMKSLSEKLAALNRFLS</sequence>
<name>A0A699GUS4_TANCI</name>
<dbReference type="InterPro" id="IPR043502">
    <property type="entry name" value="DNA/RNA_pol_sf"/>
</dbReference>
<organism evidence="2">
    <name type="scientific">Tanacetum cinerariifolium</name>
    <name type="common">Dalmatian daisy</name>
    <name type="synonym">Chrysanthemum cinerariifolium</name>
    <dbReference type="NCBI Taxonomy" id="118510"/>
    <lineage>
        <taxon>Eukaryota</taxon>
        <taxon>Viridiplantae</taxon>
        <taxon>Streptophyta</taxon>
        <taxon>Embryophyta</taxon>
        <taxon>Tracheophyta</taxon>
        <taxon>Spermatophyta</taxon>
        <taxon>Magnoliopsida</taxon>
        <taxon>eudicotyledons</taxon>
        <taxon>Gunneridae</taxon>
        <taxon>Pentapetalae</taxon>
        <taxon>asterids</taxon>
        <taxon>campanulids</taxon>
        <taxon>Asterales</taxon>
        <taxon>Asteraceae</taxon>
        <taxon>Asteroideae</taxon>
        <taxon>Anthemideae</taxon>
        <taxon>Anthemidinae</taxon>
        <taxon>Tanacetum</taxon>
    </lineage>
</organism>
<keyword evidence="2" id="KW-0548">Nucleotidyltransferase</keyword>
<evidence type="ECO:0000313" key="2">
    <source>
        <dbReference type="EMBL" id="GEW55675.1"/>
    </source>
</evidence>
<keyword evidence="2" id="KW-0808">Transferase</keyword>
<comment type="caution">
    <text evidence="2">The sequence shown here is derived from an EMBL/GenBank/DDBJ whole genome shotgun (WGS) entry which is preliminary data.</text>
</comment>
<dbReference type="InterPro" id="IPR043128">
    <property type="entry name" value="Rev_trsase/Diguanyl_cyclase"/>
</dbReference>
<accession>A0A699GUS4</accession>
<dbReference type="GO" id="GO:0003964">
    <property type="term" value="F:RNA-directed DNA polymerase activity"/>
    <property type="evidence" value="ECO:0007669"/>
    <property type="project" value="UniProtKB-KW"/>
</dbReference>
<dbReference type="SUPFAM" id="SSF56672">
    <property type="entry name" value="DNA/RNA polymerases"/>
    <property type="match status" value="1"/>
</dbReference>
<dbReference type="AlphaFoldDB" id="A0A699GUS4"/>
<keyword evidence="2" id="KW-0695">RNA-directed DNA polymerase</keyword>
<dbReference type="PANTHER" id="PTHR33240:SF15">
    <property type="entry name" value="GAG-PRO-LIKE PROTEIN"/>
    <property type="match status" value="1"/>
</dbReference>
<evidence type="ECO:0000256" key="1">
    <source>
        <dbReference type="SAM" id="MobiDB-lite"/>
    </source>
</evidence>
<reference evidence="2" key="1">
    <citation type="journal article" date="2019" name="Sci. Rep.">
        <title>Draft genome of Tanacetum cinerariifolium, the natural source of mosquito coil.</title>
        <authorList>
            <person name="Yamashiro T."/>
            <person name="Shiraishi A."/>
            <person name="Satake H."/>
            <person name="Nakayama K."/>
        </authorList>
    </citation>
    <scope>NUCLEOTIDE SEQUENCE</scope>
</reference>